<dbReference type="InterPro" id="IPR016527">
    <property type="entry name" value="ORC4"/>
</dbReference>
<evidence type="ECO:0000259" key="7">
    <source>
        <dbReference type="Pfam" id="PF14629"/>
    </source>
</evidence>
<dbReference type="AlphaFoldDB" id="A0AAN6GRN7"/>
<evidence type="ECO:0000256" key="3">
    <source>
        <dbReference type="ARBA" id="ARBA00022705"/>
    </source>
</evidence>
<evidence type="ECO:0000256" key="6">
    <source>
        <dbReference type="SAM" id="MobiDB-lite"/>
    </source>
</evidence>
<proteinExistence type="inferred from homology"/>
<feature type="compositionally biased region" description="Acidic residues" evidence="6">
    <location>
        <begin position="237"/>
        <end position="285"/>
    </location>
</feature>
<keyword evidence="9" id="KW-1185">Reference proteome</keyword>
<dbReference type="Gene3D" id="3.40.50.300">
    <property type="entry name" value="P-loop containing nucleotide triphosphate hydrolases"/>
    <property type="match status" value="2"/>
</dbReference>
<dbReference type="GO" id="GO:0006270">
    <property type="term" value="P:DNA replication initiation"/>
    <property type="evidence" value="ECO:0007669"/>
    <property type="project" value="TreeGrafter"/>
</dbReference>
<comment type="similarity">
    <text evidence="2">Belongs to the ORC4 family.</text>
</comment>
<feature type="compositionally biased region" description="Polar residues" evidence="6">
    <location>
        <begin position="1"/>
        <end position="25"/>
    </location>
</feature>
<dbReference type="SUPFAM" id="SSF52540">
    <property type="entry name" value="P-loop containing nucleoside triphosphate hydrolases"/>
    <property type="match status" value="1"/>
</dbReference>
<dbReference type="InterPro" id="IPR027417">
    <property type="entry name" value="P-loop_NTPase"/>
</dbReference>
<feature type="region of interest" description="Disordered" evidence="6">
    <location>
        <begin position="1"/>
        <end position="89"/>
    </location>
</feature>
<comment type="caution">
    <text evidence="8">The sequence shown here is derived from an EMBL/GenBank/DDBJ whole genome shotgun (WGS) entry which is preliminary data.</text>
</comment>
<feature type="compositionally biased region" description="Polar residues" evidence="6">
    <location>
        <begin position="73"/>
        <end position="82"/>
    </location>
</feature>
<reference evidence="8" key="1">
    <citation type="journal article" date="2023" name="PhytoFront">
        <title>Draft Genome Resources of Seven Strains of Tilletia horrida, Causal Agent of Kernel Smut of Rice.</title>
        <authorList>
            <person name="Khanal S."/>
            <person name="Antony Babu S."/>
            <person name="Zhou X.G."/>
        </authorList>
    </citation>
    <scope>NUCLEOTIDE SEQUENCE</scope>
    <source>
        <strain evidence="8">TX6</strain>
    </source>
</reference>
<evidence type="ECO:0000313" key="9">
    <source>
        <dbReference type="Proteomes" id="UP001176517"/>
    </source>
</evidence>
<evidence type="ECO:0000256" key="4">
    <source>
        <dbReference type="ARBA" id="ARBA00023125"/>
    </source>
</evidence>
<dbReference type="InterPro" id="IPR032705">
    <property type="entry name" value="ORC4_C"/>
</dbReference>
<name>A0AAN6GRN7_9BASI</name>
<dbReference type="PANTHER" id="PTHR12087:SF0">
    <property type="entry name" value="ORIGIN RECOGNITION COMPLEX SUBUNIT 4"/>
    <property type="match status" value="1"/>
</dbReference>
<dbReference type="GO" id="GO:0003688">
    <property type="term" value="F:DNA replication origin binding"/>
    <property type="evidence" value="ECO:0007669"/>
    <property type="project" value="TreeGrafter"/>
</dbReference>
<feature type="domain" description="Origin recognition complex subunit 4 C-terminal" evidence="7">
    <location>
        <begin position="469"/>
        <end position="680"/>
    </location>
</feature>
<evidence type="ECO:0000256" key="1">
    <source>
        <dbReference type="ARBA" id="ARBA00004123"/>
    </source>
</evidence>
<accession>A0AAN6GRN7</accession>
<keyword evidence="3" id="KW-0235">DNA replication</keyword>
<gene>
    <name evidence="8" type="primary">ORC4</name>
    <name evidence="8" type="ORF">OC846_002146</name>
</gene>
<organism evidence="8 9">
    <name type="scientific">Tilletia horrida</name>
    <dbReference type="NCBI Taxonomy" id="155126"/>
    <lineage>
        <taxon>Eukaryota</taxon>
        <taxon>Fungi</taxon>
        <taxon>Dikarya</taxon>
        <taxon>Basidiomycota</taxon>
        <taxon>Ustilaginomycotina</taxon>
        <taxon>Exobasidiomycetes</taxon>
        <taxon>Tilletiales</taxon>
        <taxon>Tilletiaceae</taxon>
        <taxon>Tilletia</taxon>
    </lineage>
</organism>
<evidence type="ECO:0000313" key="8">
    <source>
        <dbReference type="EMBL" id="KAK0554414.1"/>
    </source>
</evidence>
<keyword evidence="4" id="KW-0238">DNA-binding</keyword>
<dbReference type="EMBL" id="JAPDMZ010000038">
    <property type="protein sequence ID" value="KAK0554414.1"/>
    <property type="molecule type" value="Genomic_DNA"/>
</dbReference>
<dbReference type="PANTHER" id="PTHR12087">
    <property type="entry name" value="ORIGIN RECOGNITION COMPLEX SUBUNIT 4"/>
    <property type="match status" value="1"/>
</dbReference>
<dbReference type="Pfam" id="PF14629">
    <property type="entry name" value="ORC4_C"/>
    <property type="match status" value="1"/>
</dbReference>
<dbReference type="Proteomes" id="UP001176517">
    <property type="component" value="Unassembled WGS sequence"/>
</dbReference>
<comment type="subcellular location">
    <subcellularLocation>
        <location evidence="1">Nucleus</location>
    </subcellularLocation>
</comment>
<protein>
    <submittedName>
        <fullName evidence="8">Origin recognition complex subunit 4</fullName>
    </submittedName>
</protein>
<feature type="region of interest" description="Disordered" evidence="6">
    <location>
        <begin position="231"/>
        <end position="317"/>
    </location>
</feature>
<keyword evidence="5" id="KW-0539">Nucleus</keyword>
<sequence>MRSTRAKSAQEENGGTSQASESASPSPRKRPKLSTTAKADEGSDAAVHVAEGQASRHASPRVTTHGRGRQAQVEHSSSTNPNPDIPKSILDKWLPRQRSACAHILAGAAPVSPPYKPGSDPNRRRLVGLDEQYALVKSTVTGTILQGMSNSILLLGSTGTGKHALVDAALDFAANEYRGTHLARKDLDHTKNEEDLPYFHVHLDGVTYPTDRICLRALARQLIEQGAFQESDLGDAINDDLATEDPDDPDEDVDREQDDAIEEDVEDDEDDDDDDEDDSESDSGESDNVLGPQVGHSRPRRKPKSDPREEEAANEERVKVQQALFASITSATNTIISLLSTPAVRGKKSTGSGPVLSKPLVISLSNFQAFVHRPSQALLYCLLDAVQASSYAPGLLVAGFSSRLDVVDGMEKRVKSRFSHRIVNVFPVRNFNVPQSKTKADTDATAGEKAKVPTVLDLVEQILVTPVKLGHKDSQKDYEVWRKAWEESVKILLDDQTFRSALGYLWDRSNNAKLLHRCLRPVVAGMDSDETPWLDPTAVARSFAQQWTNATEATIRSLHQLELIMLVAAKHLQARGRESFNFEMCWDEIRRYLAKETEMEGSAATRSAKARAHKSNAKKAFKTLLELELFHPDAPLVHLNMASLAGGLGGLSSARRGNLRLRDELVPVRCQVEMGDVQKMIKEIEKRGDGYTGVNKRMVDWALGSGL</sequence>
<feature type="compositionally biased region" description="Basic and acidic residues" evidence="6">
    <location>
        <begin position="304"/>
        <end position="317"/>
    </location>
</feature>
<evidence type="ECO:0000256" key="2">
    <source>
        <dbReference type="ARBA" id="ARBA00005334"/>
    </source>
</evidence>
<dbReference type="GO" id="GO:0005664">
    <property type="term" value="C:nuclear origin of replication recognition complex"/>
    <property type="evidence" value="ECO:0007669"/>
    <property type="project" value="TreeGrafter"/>
</dbReference>
<evidence type="ECO:0000256" key="5">
    <source>
        <dbReference type="ARBA" id="ARBA00023242"/>
    </source>
</evidence>